<dbReference type="InterPro" id="IPR036291">
    <property type="entry name" value="NAD(P)-bd_dom_sf"/>
</dbReference>
<dbReference type="PROSITE" id="PS00061">
    <property type="entry name" value="ADH_SHORT"/>
    <property type="match status" value="1"/>
</dbReference>
<evidence type="ECO:0000256" key="20">
    <source>
        <dbReference type="ARBA" id="ARBA00049151"/>
    </source>
</evidence>
<evidence type="ECO:0000256" key="9">
    <source>
        <dbReference type="ARBA" id="ARBA00047325"/>
    </source>
</evidence>
<dbReference type="EMBL" id="CAIIXF020000009">
    <property type="protein sequence ID" value="CAH1793385.1"/>
    <property type="molecule type" value="Genomic_DNA"/>
</dbReference>
<comment type="catalytic activity">
    <reaction evidence="20">
        <text>(15S)-hydroxy-(5Z,8Z,11Z,13E)-eicosatetraenoate + NAD(+) = 15-oxo-(5Z,8Z,11Z,13E)-eicosatetraenoate + NADH + H(+)</text>
        <dbReference type="Rhea" id="RHEA:23260"/>
        <dbReference type="ChEBI" id="CHEBI:15378"/>
        <dbReference type="ChEBI" id="CHEBI:57409"/>
        <dbReference type="ChEBI" id="CHEBI:57410"/>
        <dbReference type="ChEBI" id="CHEBI:57540"/>
        <dbReference type="ChEBI" id="CHEBI:57945"/>
        <dbReference type="EC" id="1.1.1.232"/>
    </reaction>
    <physiologicalReaction direction="left-to-right" evidence="20">
        <dbReference type="Rhea" id="RHEA:23261"/>
    </physiologicalReaction>
</comment>
<evidence type="ECO:0000256" key="3">
    <source>
        <dbReference type="ARBA" id="ARBA00038968"/>
    </source>
</evidence>
<comment type="catalytic activity">
    <reaction evidence="18">
        <text>prostaglandin E2 + NAD(+) = 15-oxoprostaglandin E2 + NADH + H(+)</text>
        <dbReference type="Rhea" id="RHEA:11876"/>
        <dbReference type="ChEBI" id="CHEBI:15378"/>
        <dbReference type="ChEBI" id="CHEBI:57400"/>
        <dbReference type="ChEBI" id="CHEBI:57540"/>
        <dbReference type="ChEBI" id="CHEBI:57945"/>
        <dbReference type="ChEBI" id="CHEBI:606564"/>
        <dbReference type="EC" id="1.1.1.141"/>
    </reaction>
    <physiologicalReaction direction="left-to-right" evidence="18">
        <dbReference type="Rhea" id="RHEA:11877"/>
    </physiologicalReaction>
</comment>
<dbReference type="PRINTS" id="PR00081">
    <property type="entry name" value="GDHRDH"/>
</dbReference>
<dbReference type="Gene3D" id="3.40.50.720">
    <property type="entry name" value="NAD(P)-binding Rossmann-like Domain"/>
    <property type="match status" value="1"/>
</dbReference>
<dbReference type="SUPFAM" id="SSF51735">
    <property type="entry name" value="NAD(P)-binding Rossmann-fold domains"/>
    <property type="match status" value="1"/>
</dbReference>
<organism evidence="23 24">
    <name type="scientific">Owenia fusiformis</name>
    <name type="common">Polychaete worm</name>
    <dbReference type="NCBI Taxonomy" id="6347"/>
    <lineage>
        <taxon>Eukaryota</taxon>
        <taxon>Metazoa</taxon>
        <taxon>Spiralia</taxon>
        <taxon>Lophotrochozoa</taxon>
        <taxon>Annelida</taxon>
        <taxon>Polychaeta</taxon>
        <taxon>Sedentaria</taxon>
        <taxon>Canalipalpata</taxon>
        <taxon>Sabellida</taxon>
        <taxon>Oweniida</taxon>
        <taxon>Oweniidae</taxon>
        <taxon>Owenia</taxon>
    </lineage>
</organism>
<evidence type="ECO:0000256" key="22">
    <source>
        <dbReference type="RuleBase" id="RU000363"/>
    </source>
</evidence>
<proteinExistence type="inferred from homology"/>
<dbReference type="GO" id="GO:0047034">
    <property type="term" value="F:15-hydroxyicosatetraenoate dehydrogenase activity"/>
    <property type="evidence" value="ECO:0007669"/>
    <property type="project" value="UniProtKB-EC"/>
</dbReference>
<comment type="catalytic activity">
    <reaction evidence="15">
        <text>resolvin D2 + NAD(+) = 7-oxoresolvin D2 + NADH + H(+)</text>
        <dbReference type="Rhea" id="RHEA:53584"/>
        <dbReference type="ChEBI" id="CHEBI:15378"/>
        <dbReference type="ChEBI" id="CHEBI:57540"/>
        <dbReference type="ChEBI" id="CHEBI:57945"/>
        <dbReference type="ChEBI" id="CHEBI:133367"/>
        <dbReference type="ChEBI" id="CHEBI:137497"/>
    </reaction>
    <physiologicalReaction direction="left-to-right" evidence="15">
        <dbReference type="Rhea" id="RHEA:53585"/>
    </physiologicalReaction>
</comment>
<evidence type="ECO:0000256" key="6">
    <source>
        <dbReference type="ARBA" id="ARBA00041812"/>
    </source>
</evidence>
<dbReference type="GO" id="GO:0016404">
    <property type="term" value="F:15-hydroxyprostaglandin dehydrogenase (NAD+) activity"/>
    <property type="evidence" value="ECO:0007669"/>
    <property type="project" value="UniProtKB-EC"/>
</dbReference>
<comment type="similarity">
    <text evidence="1 22">Belongs to the short-chain dehydrogenases/reductases (SDR) family.</text>
</comment>
<comment type="catalytic activity">
    <reaction evidence="14">
        <text>resolvin D1 + NAD(+) = 17-oxoresolvin D1 + NADH + H(+)</text>
        <dbReference type="Rhea" id="RHEA:50128"/>
        <dbReference type="ChEBI" id="CHEBI:15378"/>
        <dbReference type="ChEBI" id="CHEBI:57540"/>
        <dbReference type="ChEBI" id="CHEBI:57945"/>
        <dbReference type="ChEBI" id="CHEBI:132079"/>
        <dbReference type="ChEBI" id="CHEBI:132081"/>
    </reaction>
    <physiologicalReaction direction="left-to-right" evidence="14">
        <dbReference type="Rhea" id="RHEA:50129"/>
    </physiologicalReaction>
</comment>
<dbReference type="OrthoDB" id="37659at2759"/>
<evidence type="ECO:0000256" key="7">
    <source>
        <dbReference type="ARBA" id="ARBA00042026"/>
    </source>
</evidence>
<comment type="catalytic activity">
    <reaction evidence="9">
        <text>prostaglandin E1 + NAD(+) = 15-oxoprostaglandin E1 + NADH + H(+)</text>
        <dbReference type="Rhea" id="RHEA:16477"/>
        <dbReference type="ChEBI" id="CHEBI:15378"/>
        <dbReference type="ChEBI" id="CHEBI:57397"/>
        <dbReference type="ChEBI" id="CHEBI:57401"/>
        <dbReference type="ChEBI" id="CHEBI:57540"/>
        <dbReference type="ChEBI" id="CHEBI:57945"/>
    </reaction>
    <physiologicalReaction direction="left-to-right" evidence="9">
        <dbReference type="Rhea" id="RHEA:16478"/>
    </physiologicalReaction>
</comment>
<comment type="catalytic activity">
    <reaction evidence="16">
        <text>lipoxin A4 + NAD(+) = 15-oxo-(5S,6R)-dihydroxy-(7E,9E,11Z,13E)-eicosatetraenoate + NADH + H(+)</text>
        <dbReference type="Rhea" id="RHEA:41572"/>
        <dbReference type="ChEBI" id="CHEBI:15378"/>
        <dbReference type="ChEBI" id="CHEBI:57540"/>
        <dbReference type="ChEBI" id="CHEBI:57945"/>
        <dbReference type="ChEBI" id="CHEBI:67026"/>
        <dbReference type="ChEBI" id="CHEBI:78311"/>
    </reaction>
    <physiologicalReaction direction="left-to-right" evidence="16">
        <dbReference type="Rhea" id="RHEA:41573"/>
    </physiologicalReaction>
</comment>
<gene>
    <name evidence="23" type="ORF">OFUS_LOCUS18240</name>
</gene>
<evidence type="ECO:0000256" key="18">
    <source>
        <dbReference type="ARBA" id="ARBA00048739"/>
    </source>
</evidence>
<reference evidence="23" key="1">
    <citation type="submission" date="2022-03" db="EMBL/GenBank/DDBJ databases">
        <authorList>
            <person name="Martin C."/>
        </authorList>
    </citation>
    <scope>NUCLEOTIDE SEQUENCE</scope>
</reference>
<evidence type="ECO:0000256" key="8">
    <source>
        <dbReference type="ARBA" id="ARBA00045705"/>
    </source>
</evidence>
<evidence type="ECO:0000256" key="14">
    <source>
        <dbReference type="ARBA" id="ARBA00048170"/>
    </source>
</evidence>
<dbReference type="InterPro" id="IPR002347">
    <property type="entry name" value="SDR_fam"/>
</dbReference>
<evidence type="ECO:0000256" key="1">
    <source>
        <dbReference type="ARBA" id="ARBA00006484"/>
    </source>
</evidence>
<dbReference type="PANTHER" id="PTHR44229:SF4">
    <property type="entry name" value="15-HYDROXYPROSTAGLANDIN DEHYDROGENASE [NAD(+)]"/>
    <property type="match status" value="1"/>
</dbReference>
<comment type="catalytic activity">
    <reaction evidence="19">
        <text>resolvin D2 + NAD(+) = 16-oxoresolvin D2 + NADH + H(+)</text>
        <dbReference type="Rhea" id="RHEA:53588"/>
        <dbReference type="ChEBI" id="CHEBI:15378"/>
        <dbReference type="ChEBI" id="CHEBI:57540"/>
        <dbReference type="ChEBI" id="CHEBI:57945"/>
        <dbReference type="ChEBI" id="CHEBI:133367"/>
        <dbReference type="ChEBI" id="CHEBI:137498"/>
    </reaction>
    <physiologicalReaction direction="left-to-right" evidence="19">
        <dbReference type="Rhea" id="RHEA:53589"/>
    </physiologicalReaction>
</comment>
<evidence type="ECO:0000256" key="17">
    <source>
        <dbReference type="ARBA" id="ARBA00048611"/>
    </source>
</evidence>
<comment type="catalytic activity">
    <reaction evidence="13">
        <text>(11R)-hydroxy-(5Z,8Z,12E,14Z)-eicosatetraenoate + NAD(+) = 11-oxo-(5Z,8Z,12E,14Z)-eicosatetraenoate + NADH + H(+)</text>
        <dbReference type="Rhea" id="RHEA:48640"/>
        <dbReference type="ChEBI" id="CHEBI:15378"/>
        <dbReference type="ChEBI" id="CHEBI:57540"/>
        <dbReference type="ChEBI" id="CHEBI:57945"/>
        <dbReference type="ChEBI" id="CHEBI:78836"/>
        <dbReference type="ChEBI" id="CHEBI:90697"/>
    </reaction>
    <physiologicalReaction direction="left-to-right" evidence="13">
        <dbReference type="Rhea" id="RHEA:48641"/>
    </physiologicalReaction>
</comment>
<comment type="catalytic activity">
    <reaction evidence="11">
        <text>14-hydroxy-(4Z,7Z,10Z,12E,16Z,19Z)-docosahexaenoate + NAD(+) = 14-oxo-(4Z,7Z,10Z,12E,16Z,19Z)-docosahexaenoate + NADH + H(+)</text>
        <dbReference type="Rhea" id="RHEA:48952"/>
        <dbReference type="ChEBI" id="CHEBI:15378"/>
        <dbReference type="ChEBI" id="CHEBI:57540"/>
        <dbReference type="ChEBI" id="CHEBI:57945"/>
        <dbReference type="ChEBI" id="CHEBI:90866"/>
        <dbReference type="ChEBI" id="CHEBI:90867"/>
    </reaction>
    <physiologicalReaction direction="left-to-right" evidence="11">
        <dbReference type="Rhea" id="RHEA:48953"/>
    </physiologicalReaction>
</comment>
<dbReference type="GO" id="GO:0005737">
    <property type="term" value="C:cytoplasm"/>
    <property type="evidence" value="ECO:0007669"/>
    <property type="project" value="TreeGrafter"/>
</dbReference>
<evidence type="ECO:0000256" key="21">
    <source>
        <dbReference type="ARBA" id="ARBA00049188"/>
    </source>
</evidence>
<evidence type="ECO:0000256" key="13">
    <source>
        <dbReference type="ARBA" id="ARBA00048144"/>
    </source>
</evidence>
<evidence type="ECO:0000256" key="16">
    <source>
        <dbReference type="ARBA" id="ARBA00048535"/>
    </source>
</evidence>
<keyword evidence="2" id="KW-0560">Oxidoreductase</keyword>
<keyword evidence="24" id="KW-1185">Reference proteome</keyword>
<evidence type="ECO:0000256" key="5">
    <source>
        <dbReference type="ARBA" id="ARBA00040276"/>
    </source>
</evidence>
<comment type="catalytic activity">
    <reaction evidence="17">
        <text>prostaglandin A1 + NAD(+) = 15-oxo-prostaglandin A1 + NADH + H(+)</text>
        <dbReference type="Rhea" id="RHEA:41263"/>
        <dbReference type="ChEBI" id="CHEBI:15378"/>
        <dbReference type="ChEBI" id="CHEBI:57398"/>
        <dbReference type="ChEBI" id="CHEBI:57540"/>
        <dbReference type="ChEBI" id="CHEBI:57945"/>
        <dbReference type="ChEBI" id="CHEBI:85072"/>
    </reaction>
    <physiologicalReaction direction="left-to-right" evidence="17">
        <dbReference type="Rhea" id="RHEA:41264"/>
    </physiologicalReaction>
</comment>
<dbReference type="Pfam" id="PF00106">
    <property type="entry name" value="adh_short"/>
    <property type="match status" value="1"/>
</dbReference>
<comment type="catalytic activity">
    <reaction evidence="21">
        <text>resolvin E1 + NAD(+) = 18-oxo-resolvin E1 + NADH + H(+)</text>
        <dbReference type="Rhea" id="RHEA:49244"/>
        <dbReference type="ChEBI" id="CHEBI:15378"/>
        <dbReference type="ChEBI" id="CHEBI:57540"/>
        <dbReference type="ChEBI" id="CHEBI:57945"/>
        <dbReference type="ChEBI" id="CHEBI:91000"/>
        <dbReference type="ChEBI" id="CHEBI:91001"/>
    </reaction>
    <physiologicalReaction direction="left-to-right" evidence="21">
        <dbReference type="Rhea" id="RHEA:49245"/>
    </physiologicalReaction>
</comment>
<dbReference type="InterPro" id="IPR020904">
    <property type="entry name" value="Sc_DH/Rdtase_CS"/>
</dbReference>
<evidence type="ECO:0000256" key="2">
    <source>
        <dbReference type="ARBA" id="ARBA00023002"/>
    </source>
</evidence>
<comment type="catalytic activity">
    <reaction evidence="10">
        <text>resolvin D1 + NAD(+) = 8-oxoresolvin D1 + NADH + H(+)</text>
        <dbReference type="Rhea" id="RHEA:50124"/>
        <dbReference type="ChEBI" id="CHEBI:15378"/>
        <dbReference type="ChEBI" id="CHEBI:57540"/>
        <dbReference type="ChEBI" id="CHEBI:57945"/>
        <dbReference type="ChEBI" id="CHEBI:132079"/>
        <dbReference type="ChEBI" id="CHEBI:132080"/>
    </reaction>
    <physiologicalReaction direction="left-to-right" evidence="10">
        <dbReference type="Rhea" id="RHEA:50125"/>
    </physiologicalReaction>
</comment>
<dbReference type="AlphaFoldDB" id="A0A8J1UNP8"/>
<protein>
    <recommendedName>
        <fullName evidence="5">15-hydroxyprostaglandin dehydrogenase [NAD(+)]</fullName>
        <ecNumber evidence="3">1.1.1.141</ecNumber>
        <ecNumber evidence="4">1.1.1.232</ecNumber>
    </recommendedName>
    <alternativeName>
        <fullName evidence="7">Eicosanoid/docosanoid dehydrogenase [NAD(+)]</fullName>
    </alternativeName>
    <alternativeName>
        <fullName evidence="6">Prostaglandin dehydrogenase 1</fullName>
    </alternativeName>
</protein>
<dbReference type="PANTHER" id="PTHR44229">
    <property type="entry name" value="15-HYDROXYPROSTAGLANDIN DEHYDROGENASE [NAD(+)]"/>
    <property type="match status" value="1"/>
</dbReference>
<evidence type="ECO:0000256" key="4">
    <source>
        <dbReference type="ARBA" id="ARBA00039060"/>
    </source>
</evidence>
<evidence type="ECO:0000313" key="24">
    <source>
        <dbReference type="Proteomes" id="UP000749559"/>
    </source>
</evidence>
<evidence type="ECO:0000256" key="11">
    <source>
        <dbReference type="ARBA" id="ARBA00048008"/>
    </source>
</evidence>
<dbReference type="Proteomes" id="UP000749559">
    <property type="component" value="Unassembled WGS sequence"/>
</dbReference>
<comment type="catalytic activity">
    <reaction evidence="12">
        <text>15-oxo-(5S,6R)-dihydroxy-(7E,9E,11Z)-eicosatrienoate + NADH + H(+) = (5S,6R,15S)-trihydroxy-(7E,9E,11Z)-eicosatrienoate + NAD(+)</text>
        <dbReference type="Rhea" id="RHEA:41596"/>
        <dbReference type="ChEBI" id="CHEBI:15378"/>
        <dbReference type="ChEBI" id="CHEBI:57540"/>
        <dbReference type="ChEBI" id="CHEBI:57945"/>
        <dbReference type="ChEBI" id="CHEBI:78325"/>
        <dbReference type="ChEBI" id="CHEBI:78329"/>
    </reaction>
    <physiologicalReaction direction="left-to-right" evidence="12">
        <dbReference type="Rhea" id="RHEA:41597"/>
    </physiologicalReaction>
</comment>
<sequence length="268" mass="28311">MKIDGSVAVVTGGAQGVGKAIVEALLQRGANVCIADINKAIGEVTVKELAEAYGDKIFFKECDVTKDADIRALFGAVQETTGRAVDILVNNAGILREKYFASTVAINLEAQIRCAYVGAEYMGLNSVGKSGIMIFTASILGLVPSGQAPVYSATKHGLVAFVRSMALSPSSIKSGLRFNVLCPSFVDTPLITDEGIKRGLVDDDSSAMFIALRNSIDLLKPSDVGKGCIQLIEDDTLNGKALLINHGDTGHGDVLFSYIEPQTDIVKP</sequence>
<evidence type="ECO:0000256" key="19">
    <source>
        <dbReference type="ARBA" id="ARBA00048921"/>
    </source>
</evidence>
<evidence type="ECO:0000256" key="10">
    <source>
        <dbReference type="ARBA" id="ARBA00047672"/>
    </source>
</evidence>
<comment type="function">
    <text evidence="8">Catalyzes the NAD-dependent dehydrogenation (oxidation) of a broad array of hydroxylated polyunsaturated fatty acids (mainly eicosanoids and docosanoids, including prostaglandins, lipoxins and resolvins), yielding their corresponding keto (oxo) metabolites. Decreases the levels of the pro-proliferative prostaglandins such as prostaglandin E2 (whose activity is increased in cancer because of an increase in the expression of cyclooxygenase 2) and generates oxo-fatty acid products that can profoundly influence cell function by abrogating pro-inflammatory cytokine expression. Converts resolvins E1, D1 and D2 to their oxo products, which represents a mode of resolvin inactivation. Resolvin E1 plays important roles during the resolution phase of acute inflammation, while resolvins D1 and D2 have a unique role in obesity-induced adipose inflammation.</text>
</comment>
<evidence type="ECO:0000256" key="12">
    <source>
        <dbReference type="ARBA" id="ARBA00048140"/>
    </source>
</evidence>
<evidence type="ECO:0000256" key="15">
    <source>
        <dbReference type="ARBA" id="ARBA00048393"/>
    </source>
</evidence>
<dbReference type="EC" id="1.1.1.141" evidence="3"/>
<name>A0A8J1UNP8_OWEFU</name>
<evidence type="ECO:0000313" key="23">
    <source>
        <dbReference type="EMBL" id="CAH1793385.1"/>
    </source>
</evidence>
<comment type="caution">
    <text evidence="23">The sequence shown here is derived from an EMBL/GenBank/DDBJ whole genome shotgun (WGS) entry which is preliminary data.</text>
</comment>
<accession>A0A8J1UNP8</accession>
<dbReference type="EC" id="1.1.1.232" evidence="4"/>
<dbReference type="PRINTS" id="PR00080">
    <property type="entry name" value="SDRFAMILY"/>
</dbReference>